<dbReference type="RefSeq" id="WP_207352857.1">
    <property type="nucleotide sequence ID" value="NZ_JAFMPY010000034.1"/>
</dbReference>
<dbReference type="PROSITE" id="PS01047">
    <property type="entry name" value="HMA_1"/>
    <property type="match status" value="1"/>
</dbReference>
<evidence type="ECO:0000256" key="1">
    <source>
        <dbReference type="ARBA" id="ARBA00022723"/>
    </source>
</evidence>
<feature type="domain" description="HMA" evidence="3">
    <location>
        <begin position="22"/>
        <end position="86"/>
    </location>
</feature>
<dbReference type="Proteomes" id="UP000664288">
    <property type="component" value="Unassembled WGS sequence"/>
</dbReference>
<sequence>MSLFNSFRSKPEPDAAPVGDAGSVQFTVPDMSCGHCEAAIRGALGDALPGRAVTVDLAAKRVAVAAAAAETETAADAIRSAGYEPQPAGA</sequence>
<dbReference type="Pfam" id="PF00403">
    <property type="entry name" value="HMA"/>
    <property type="match status" value="1"/>
</dbReference>
<protein>
    <submittedName>
        <fullName evidence="4">Heavy-metal-associated domain-containing protein</fullName>
    </submittedName>
</protein>
<evidence type="ECO:0000313" key="4">
    <source>
        <dbReference type="EMBL" id="MBO0906225.1"/>
    </source>
</evidence>
<proteinExistence type="predicted"/>
<evidence type="ECO:0000313" key="5">
    <source>
        <dbReference type="Proteomes" id="UP000664288"/>
    </source>
</evidence>
<dbReference type="InterPro" id="IPR036163">
    <property type="entry name" value="HMA_dom_sf"/>
</dbReference>
<comment type="caution">
    <text evidence="4">The sequence shown here is derived from an EMBL/GenBank/DDBJ whole genome shotgun (WGS) entry which is preliminary data.</text>
</comment>
<feature type="region of interest" description="Disordered" evidence="2">
    <location>
        <begin position="1"/>
        <end position="21"/>
    </location>
</feature>
<keyword evidence="5" id="KW-1185">Reference proteome</keyword>
<evidence type="ECO:0000259" key="3">
    <source>
        <dbReference type="PROSITE" id="PS50846"/>
    </source>
</evidence>
<dbReference type="EMBL" id="JAFMPY010000034">
    <property type="protein sequence ID" value="MBO0906225.1"/>
    <property type="molecule type" value="Genomic_DNA"/>
</dbReference>
<evidence type="ECO:0000256" key="2">
    <source>
        <dbReference type="SAM" id="MobiDB-lite"/>
    </source>
</evidence>
<gene>
    <name evidence="4" type="ORF">J1C47_21455</name>
</gene>
<keyword evidence="1" id="KW-0479">Metal-binding</keyword>
<dbReference type="InterPro" id="IPR017969">
    <property type="entry name" value="Heavy-metal-associated_CS"/>
</dbReference>
<name>A0ABS3J970_9HYPH</name>
<dbReference type="PROSITE" id="PS50846">
    <property type="entry name" value="HMA_2"/>
    <property type="match status" value="1"/>
</dbReference>
<dbReference type="InterPro" id="IPR006121">
    <property type="entry name" value="HMA_dom"/>
</dbReference>
<accession>A0ABS3J970</accession>
<dbReference type="CDD" id="cd00371">
    <property type="entry name" value="HMA"/>
    <property type="match status" value="1"/>
</dbReference>
<organism evidence="4 5">
    <name type="scientific">Jiella sonneratiae</name>
    <dbReference type="NCBI Taxonomy" id="2816856"/>
    <lineage>
        <taxon>Bacteria</taxon>
        <taxon>Pseudomonadati</taxon>
        <taxon>Pseudomonadota</taxon>
        <taxon>Alphaproteobacteria</taxon>
        <taxon>Hyphomicrobiales</taxon>
        <taxon>Aurantimonadaceae</taxon>
        <taxon>Jiella</taxon>
    </lineage>
</organism>
<dbReference type="Gene3D" id="3.30.70.100">
    <property type="match status" value="1"/>
</dbReference>
<dbReference type="SUPFAM" id="SSF55008">
    <property type="entry name" value="HMA, heavy metal-associated domain"/>
    <property type="match status" value="1"/>
</dbReference>
<reference evidence="4 5" key="1">
    <citation type="submission" date="2021-03" db="EMBL/GenBank/DDBJ databases">
        <title>Whole genome sequence of Jiella sp. MQZ13P-4.</title>
        <authorList>
            <person name="Tuo L."/>
        </authorList>
    </citation>
    <scope>NUCLEOTIDE SEQUENCE [LARGE SCALE GENOMIC DNA]</scope>
    <source>
        <strain evidence="4 5">MQZ13P-4</strain>
    </source>
</reference>